<dbReference type="OrthoDB" id="5519740at2759"/>
<evidence type="ECO:0008006" key="3">
    <source>
        <dbReference type="Google" id="ProtNLM"/>
    </source>
</evidence>
<dbReference type="HOGENOM" id="CLU_110355_2_0_1"/>
<sequence>MLSHHLRRSTRILSHLLAKDGYAGQKSEEFYPLSISQFQNPKEANPITVPEGKFEWLVILPDGEGKFAKRMEVRPKHFEGLTKNVDNGFYKMGGMFMFFLKLISNSVGRTRSTCAVLQGSRRGWQANESEGAILDEVPKEGEAMGIVGSALVCVAASKEEIFEVLKNDIYAKNEVWDFSKM</sequence>
<dbReference type="Proteomes" id="UP000005446">
    <property type="component" value="Unassembled WGS sequence"/>
</dbReference>
<organism evidence="1 2">
    <name type="scientific">Glarea lozoyensis (strain ATCC 74030 / MF5533)</name>
    <dbReference type="NCBI Taxonomy" id="1104152"/>
    <lineage>
        <taxon>Eukaryota</taxon>
        <taxon>Fungi</taxon>
        <taxon>Dikarya</taxon>
        <taxon>Ascomycota</taxon>
        <taxon>Pezizomycotina</taxon>
        <taxon>Leotiomycetes</taxon>
        <taxon>Helotiales</taxon>
        <taxon>Helotiaceae</taxon>
        <taxon>Glarea</taxon>
    </lineage>
</organism>
<keyword evidence="2" id="KW-1185">Reference proteome</keyword>
<dbReference type="EMBL" id="AGUE01000125">
    <property type="protein sequence ID" value="EHK99173.1"/>
    <property type="molecule type" value="Genomic_DNA"/>
</dbReference>
<evidence type="ECO:0000313" key="1">
    <source>
        <dbReference type="EMBL" id="EHK99173.1"/>
    </source>
</evidence>
<dbReference type="SUPFAM" id="SSF54909">
    <property type="entry name" value="Dimeric alpha+beta barrel"/>
    <property type="match status" value="1"/>
</dbReference>
<gene>
    <name evidence="1" type="ORF">M7I_5005</name>
</gene>
<dbReference type="InterPro" id="IPR011008">
    <property type="entry name" value="Dimeric_a/b-barrel"/>
</dbReference>
<dbReference type="AlphaFoldDB" id="H0EQQ1"/>
<protein>
    <recommendedName>
        <fullName evidence="3">YCII-related domain-containing protein</fullName>
    </recommendedName>
</protein>
<dbReference type="PANTHER" id="PTHR33606:SF3">
    <property type="entry name" value="PROTEIN YCII"/>
    <property type="match status" value="1"/>
</dbReference>
<name>H0EQQ1_GLAL7</name>
<dbReference type="PANTHER" id="PTHR33606">
    <property type="entry name" value="PROTEIN YCII"/>
    <property type="match status" value="1"/>
</dbReference>
<dbReference type="Gene3D" id="3.30.70.1060">
    <property type="entry name" value="Dimeric alpha+beta barrel"/>
    <property type="match status" value="1"/>
</dbReference>
<dbReference type="InParanoid" id="H0EQQ1"/>
<accession>H0EQQ1</accession>
<dbReference type="InterPro" id="IPR051807">
    <property type="entry name" value="Sec-metab_biosynth-assoc"/>
</dbReference>
<evidence type="ECO:0000313" key="2">
    <source>
        <dbReference type="Proteomes" id="UP000005446"/>
    </source>
</evidence>
<reference evidence="1 2" key="1">
    <citation type="journal article" date="2012" name="Eukaryot. Cell">
        <title>Genome sequence of the fungus Glarea lozoyensis: the first genome sequence of a species from the Helotiaceae family.</title>
        <authorList>
            <person name="Youssar L."/>
            <person name="Gruening B.A."/>
            <person name="Erxleben A."/>
            <person name="Guenther S."/>
            <person name="Huettel W."/>
        </authorList>
    </citation>
    <scope>NUCLEOTIDE SEQUENCE [LARGE SCALE GENOMIC DNA]</scope>
    <source>
        <strain evidence="2">ATCC 74030 / MF5533</strain>
    </source>
</reference>
<comment type="caution">
    <text evidence="1">The sequence shown here is derived from an EMBL/GenBank/DDBJ whole genome shotgun (WGS) entry which is preliminary data.</text>
</comment>
<proteinExistence type="predicted"/>